<evidence type="ECO:0000313" key="3">
    <source>
        <dbReference type="EMBL" id="SEG67770.1"/>
    </source>
</evidence>
<sequence>MHVETALMLGIPGMTLLLVAVGGYEIVQKRRGKRSGTPLAGTYVDEVTALFYGTKRMELEHRDSTSMMRDEEGDGAPGVDLDGRRIVLRREDL</sequence>
<dbReference type="Proteomes" id="UP000236729">
    <property type="component" value="Unassembled WGS sequence"/>
</dbReference>
<keyword evidence="2" id="KW-0472">Membrane</keyword>
<dbReference type="Proteomes" id="UP000199690">
    <property type="component" value="Unassembled WGS sequence"/>
</dbReference>
<dbReference type="AlphaFoldDB" id="A0A1H6C443"/>
<reference evidence="5 6" key="1">
    <citation type="submission" date="2016-10" db="EMBL/GenBank/DDBJ databases">
        <authorList>
            <person name="Varghese N."/>
            <person name="Submissions S."/>
        </authorList>
    </citation>
    <scope>NUCLEOTIDE SEQUENCE [LARGE SCALE GENOMIC DNA]</scope>
    <source>
        <strain evidence="6">ATCC 20501</strain>
        <strain evidence="4 5">CGMCC 4.3529</strain>
    </source>
</reference>
<keyword evidence="5" id="KW-1185">Reference proteome</keyword>
<reference evidence="3" key="2">
    <citation type="submission" date="2016-10" db="EMBL/GenBank/DDBJ databases">
        <authorList>
            <person name="de Groot N.N."/>
        </authorList>
    </citation>
    <scope>NUCLEOTIDE SEQUENCE [LARGE SCALE GENOMIC DNA]</scope>
    <source>
        <strain evidence="3">ATCC 20501</strain>
    </source>
</reference>
<name>A0A1H6C443_9PSEU</name>
<evidence type="ECO:0000256" key="1">
    <source>
        <dbReference type="SAM" id="MobiDB-lite"/>
    </source>
</evidence>
<feature type="transmembrane region" description="Helical" evidence="2">
    <location>
        <begin position="6"/>
        <end position="27"/>
    </location>
</feature>
<dbReference type="InterPro" id="IPR045684">
    <property type="entry name" value="DUF6191"/>
</dbReference>
<organism evidence="3 6">
    <name type="scientific">Saccharopolyspora kobensis</name>
    <dbReference type="NCBI Taxonomy" id="146035"/>
    <lineage>
        <taxon>Bacteria</taxon>
        <taxon>Bacillati</taxon>
        <taxon>Actinomycetota</taxon>
        <taxon>Actinomycetes</taxon>
        <taxon>Pseudonocardiales</taxon>
        <taxon>Pseudonocardiaceae</taxon>
        <taxon>Saccharopolyspora</taxon>
    </lineage>
</organism>
<feature type="region of interest" description="Disordered" evidence="1">
    <location>
        <begin position="62"/>
        <end position="81"/>
    </location>
</feature>
<accession>A0A1H6C443</accession>
<evidence type="ECO:0000256" key="2">
    <source>
        <dbReference type="SAM" id="Phobius"/>
    </source>
</evidence>
<gene>
    <name evidence="3" type="ORF">SAMN02982929_03106</name>
    <name evidence="4" type="ORF">SAMN05216506_101346</name>
</gene>
<keyword evidence="2" id="KW-0812">Transmembrane</keyword>
<dbReference type="RefSeq" id="WP_309599279.1">
    <property type="nucleotide sequence ID" value="NZ_FNVB01000004.1"/>
</dbReference>
<keyword evidence="2" id="KW-1133">Transmembrane helix</keyword>
<dbReference type="Pfam" id="PF19690">
    <property type="entry name" value="DUF6191"/>
    <property type="match status" value="1"/>
</dbReference>
<evidence type="ECO:0000313" key="5">
    <source>
        <dbReference type="Proteomes" id="UP000199690"/>
    </source>
</evidence>
<dbReference type="EMBL" id="FOME01000001">
    <property type="protein sequence ID" value="SFC27426.1"/>
    <property type="molecule type" value="Genomic_DNA"/>
</dbReference>
<accession>A0A1I1HU44</accession>
<dbReference type="EMBL" id="FNVB01000004">
    <property type="protein sequence ID" value="SEG67770.1"/>
    <property type="molecule type" value="Genomic_DNA"/>
</dbReference>
<evidence type="ECO:0000313" key="4">
    <source>
        <dbReference type="EMBL" id="SFC27426.1"/>
    </source>
</evidence>
<protein>
    <submittedName>
        <fullName evidence="3">Uncharacterized protein</fullName>
    </submittedName>
</protein>
<evidence type="ECO:0000313" key="6">
    <source>
        <dbReference type="Proteomes" id="UP000236729"/>
    </source>
</evidence>
<proteinExistence type="predicted"/>